<dbReference type="AlphaFoldDB" id="A0A9Q8LB10"/>
<feature type="compositionally biased region" description="Low complexity" evidence="1">
    <location>
        <begin position="307"/>
        <end position="316"/>
    </location>
</feature>
<dbReference type="OrthoDB" id="10661006at2759"/>
<gene>
    <name evidence="3" type="ORF">CLAFUR5_03774</name>
</gene>
<keyword evidence="2" id="KW-0732">Signal</keyword>
<keyword evidence="4" id="KW-1185">Reference proteome</keyword>
<evidence type="ECO:0000313" key="4">
    <source>
        <dbReference type="Proteomes" id="UP000756132"/>
    </source>
</evidence>
<accession>A0A9Q8LB10</accession>
<reference evidence="3" key="1">
    <citation type="submission" date="2021-12" db="EMBL/GenBank/DDBJ databases">
        <authorList>
            <person name="Zaccaron A."/>
            <person name="Stergiopoulos I."/>
        </authorList>
    </citation>
    <scope>NUCLEOTIDE SEQUENCE</scope>
    <source>
        <strain evidence="3">Race5_Kim</strain>
    </source>
</reference>
<dbReference type="KEGG" id="ffu:CLAFUR5_03774"/>
<protein>
    <submittedName>
        <fullName evidence="3">Uncharacterized protein</fullName>
    </submittedName>
</protein>
<dbReference type="RefSeq" id="XP_047758561.1">
    <property type="nucleotide sequence ID" value="XM_047902922.1"/>
</dbReference>
<evidence type="ECO:0000313" key="3">
    <source>
        <dbReference type="EMBL" id="UJO14195.1"/>
    </source>
</evidence>
<dbReference type="Proteomes" id="UP000756132">
    <property type="component" value="Chromosome 2"/>
</dbReference>
<dbReference type="EMBL" id="CP090164">
    <property type="protein sequence ID" value="UJO14195.1"/>
    <property type="molecule type" value="Genomic_DNA"/>
</dbReference>
<name>A0A9Q8LB10_PASFU</name>
<proteinExistence type="predicted"/>
<evidence type="ECO:0000256" key="2">
    <source>
        <dbReference type="SAM" id="SignalP"/>
    </source>
</evidence>
<feature type="region of interest" description="Disordered" evidence="1">
    <location>
        <begin position="267"/>
        <end position="328"/>
    </location>
</feature>
<feature type="compositionally biased region" description="Basic and acidic residues" evidence="1">
    <location>
        <begin position="267"/>
        <end position="278"/>
    </location>
</feature>
<organism evidence="3 4">
    <name type="scientific">Passalora fulva</name>
    <name type="common">Tomato leaf mold</name>
    <name type="synonym">Cladosporium fulvum</name>
    <dbReference type="NCBI Taxonomy" id="5499"/>
    <lineage>
        <taxon>Eukaryota</taxon>
        <taxon>Fungi</taxon>
        <taxon>Dikarya</taxon>
        <taxon>Ascomycota</taxon>
        <taxon>Pezizomycotina</taxon>
        <taxon>Dothideomycetes</taxon>
        <taxon>Dothideomycetidae</taxon>
        <taxon>Mycosphaerellales</taxon>
        <taxon>Mycosphaerellaceae</taxon>
        <taxon>Fulvia</taxon>
    </lineage>
</organism>
<sequence length="677" mass="72486">MAVSLRKILLLGAAAVGTASAAIMATPSEVTPARSYTKTHVTILEKRACQTYTFAGPAPCLSSSCSQEFLTTSVCDDVAPYPGATGTQFEITTATDGKHTGSWTYTGKQAATVSVPNPSGLAEHPAQENWTFQLTDELKGKIIDALNDACANSGQFSPDKVRRDPGTPICNVQQLGALEAGYGYDQGPDSLVLLFQPIIIAAGGVGYAMEVGQAYARRAHAITNIRGVLATVAAVAMVYQLGEVGYLTNQLEVPPNIINDVIEDSNNHVDIPDAEHDGGGGNGGGSEEEGKSCPIDATINPDDDQGQDGNPPDDIQNPLGGGGSAPETCATTILAPTPICTLTRQSNNPYRPSQQCLCPDNGSTRTVSASTSTITTCDGNGSGTHIDVCPWTTPPPTSMDVPICQTSTQSGFCTPTVRPKSWNLPETTPSHYCACSSKGMDKAELYYPSTAVVEVCSEGQADRVSKTKTLVCPYTTTPPTASKISFPAPATKTYAGGEYPEVNVLKPFCNKFKLTDYGKDYTNGYSQLGLEEKVKDFCKKAADRNDEFGPDDVERSMYRHYVMKGSMPDPNKNGEIVNQAFPEGPKAENVALFAHYEEKACPVGDDTKVFKFKGNEAKCQQNLIAAAVECQFFKRGHDMTHQYTFYPGGGRYADCMWWEISAELKFSYESDVDSINP</sequence>
<feature type="chain" id="PRO_5040277523" evidence="2">
    <location>
        <begin position="22"/>
        <end position="677"/>
    </location>
</feature>
<dbReference type="GeneID" id="71983652"/>
<feature type="signal peptide" evidence="2">
    <location>
        <begin position="1"/>
        <end position="21"/>
    </location>
</feature>
<evidence type="ECO:0000256" key="1">
    <source>
        <dbReference type="SAM" id="MobiDB-lite"/>
    </source>
</evidence>
<reference evidence="3" key="2">
    <citation type="journal article" date="2022" name="Microb. Genom.">
        <title>A chromosome-scale genome assembly of the tomato pathogen Cladosporium fulvum reveals a compartmentalized genome architecture and the presence of a dispensable chromosome.</title>
        <authorList>
            <person name="Zaccaron A.Z."/>
            <person name="Chen L.H."/>
            <person name="Samaras A."/>
            <person name="Stergiopoulos I."/>
        </authorList>
    </citation>
    <scope>NUCLEOTIDE SEQUENCE</scope>
    <source>
        <strain evidence="3">Race5_Kim</strain>
    </source>
</reference>